<evidence type="ECO:0000256" key="2">
    <source>
        <dbReference type="ARBA" id="ARBA00004653"/>
    </source>
</evidence>
<feature type="region of interest" description="Disordered" evidence="10">
    <location>
        <begin position="400"/>
        <end position="440"/>
    </location>
</feature>
<evidence type="ECO:0000256" key="4">
    <source>
        <dbReference type="ARBA" id="ARBA00013533"/>
    </source>
</evidence>
<evidence type="ECO:0000256" key="5">
    <source>
        <dbReference type="ARBA" id="ARBA00020673"/>
    </source>
</evidence>
<evidence type="ECO:0000256" key="3">
    <source>
        <dbReference type="ARBA" id="ARBA00008640"/>
    </source>
</evidence>
<dbReference type="AlphaFoldDB" id="A0A423WHB9"/>
<proteinExistence type="inferred from homology"/>
<feature type="region of interest" description="Disordered" evidence="10">
    <location>
        <begin position="1"/>
        <end position="45"/>
    </location>
</feature>
<comment type="function">
    <text evidence="1">Golgi membrane protein involved in vesicular trafficking and spindle migration.</text>
</comment>
<evidence type="ECO:0000256" key="11">
    <source>
        <dbReference type="SAM" id="Phobius"/>
    </source>
</evidence>
<feature type="compositionally biased region" description="Low complexity" evidence="10">
    <location>
        <begin position="22"/>
        <end position="33"/>
    </location>
</feature>
<feature type="transmembrane region" description="Helical" evidence="11">
    <location>
        <begin position="254"/>
        <end position="272"/>
    </location>
</feature>
<dbReference type="GO" id="GO:0000139">
    <property type="term" value="C:Golgi membrane"/>
    <property type="evidence" value="ECO:0007669"/>
    <property type="project" value="UniProtKB-SubCell"/>
</dbReference>
<evidence type="ECO:0000313" key="13">
    <source>
        <dbReference type="EMBL" id="ROW02766.1"/>
    </source>
</evidence>
<feature type="transmembrane region" description="Helical" evidence="11">
    <location>
        <begin position="191"/>
        <end position="212"/>
    </location>
</feature>
<feature type="transmembrane region" description="Helical" evidence="11">
    <location>
        <begin position="218"/>
        <end position="242"/>
    </location>
</feature>
<feature type="transmembrane region" description="Helical" evidence="11">
    <location>
        <begin position="106"/>
        <end position="125"/>
    </location>
</feature>
<evidence type="ECO:0000259" key="12">
    <source>
        <dbReference type="Pfam" id="PF09335"/>
    </source>
</evidence>
<keyword evidence="7 11" id="KW-1133">Transmembrane helix</keyword>
<keyword evidence="9 11" id="KW-0472">Membrane</keyword>
<accession>A0A423WHB9</accession>
<gene>
    <name evidence="13" type="ORF">VSDG_01724</name>
</gene>
<feature type="compositionally biased region" description="Basic and acidic residues" evidence="10">
    <location>
        <begin position="1"/>
        <end position="10"/>
    </location>
</feature>
<dbReference type="Proteomes" id="UP000284375">
    <property type="component" value="Unassembled WGS sequence"/>
</dbReference>
<keyword evidence="8" id="KW-0333">Golgi apparatus</keyword>
<feature type="domain" description="VTT" evidence="12">
    <location>
        <begin position="126"/>
        <end position="240"/>
    </location>
</feature>
<name>A0A423WHB9_CYTCH</name>
<evidence type="ECO:0000256" key="1">
    <source>
        <dbReference type="ARBA" id="ARBA00002978"/>
    </source>
</evidence>
<keyword evidence="6 11" id="KW-0812">Transmembrane</keyword>
<dbReference type="STRING" id="252740.A0A423WHB9"/>
<dbReference type="InterPro" id="IPR051076">
    <property type="entry name" value="Golgi_membrane_TVP38/TMEM64"/>
</dbReference>
<evidence type="ECO:0000256" key="9">
    <source>
        <dbReference type="ARBA" id="ARBA00023136"/>
    </source>
</evidence>
<sequence>MGGSTDKNDDIELGTSPAMWNSAASAMSETSSTDPKMKKNKKADNVPIEPNYQPINWKRVFFTPKYIPVWIIMILVGVLTAVITLKHDQVVDALRPFAEQVRNIPAGWLIFVAVLFVISFPPLFGHELVALLAGVVYGLWIGFAVVAAGTFIGEIGTWFAFKKAFRRKALKMEMTNLTYGSMARLCREGGFWIVLVIRLSIIPSHMSTAVFSTCDVKFWRFAISTFLTLPKQLILVYLGVLLVQEQDGAGVKNALFAVAGLVTVAAAVWIWFKMKKYKTQLLEEQDLRLQKKEAERLALIRSDSGYAAGPGAGNMSGYPLAGQEGGPMSMTTTIPSPTLNYGSWRQETGFAGATTQQPDPPGYEPYRPQFGAPAPAYGEYGHYEQDNFYHATSDSGDVGTALTHPTAYGLPGPVTQERSNQSADTISVDNGRPAQTKNFV</sequence>
<dbReference type="OrthoDB" id="166803at2759"/>
<dbReference type="PANTHER" id="PTHR47549">
    <property type="entry name" value="GOLGI APPARATUS MEMBRANE PROTEIN TVP38-RELATED"/>
    <property type="match status" value="1"/>
</dbReference>
<reference evidence="13 14" key="1">
    <citation type="submission" date="2015-09" db="EMBL/GenBank/DDBJ databases">
        <title>Host preference determinants of Valsa canker pathogens revealed by comparative genomics.</title>
        <authorList>
            <person name="Yin Z."/>
            <person name="Huang L."/>
        </authorList>
    </citation>
    <scope>NUCLEOTIDE SEQUENCE [LARGE SCALE GENOMIC DNA]</scope>
    <source>
        <strain evidence="13 14">YSFL</strain>
    </source>
</reference>
<dbReference type="EMBL" id="LJZO01000004">
    <property type="protein sequence ID" value="ROW02766.1"/>
    <property type="molecule type" value="Genomic_DNA"/>
</dbReference>
<feature type="compositionally biased region" description="Polar residues" evidence="10">
    <location>
        <begin position="416"/>
        <end position="440"/>
    </location>
</feature>
<evidence type="ECO:0000256" key="6">
    <source>
        <dbReference type="ARBA" id="ARBA00022692"/>
    </source>
</evidence>
<comment type="caution">
    <text evidence="13">The sequence shown here is derived from an EMBL/GenBank/DDBJ whole genome shotgun (WGS) entry which is preliminary data.</text>
</comment>
<comment type="subcellular location">
    <subcellularLocation>
        <location evidence="2">Golgi apparatus membrane</location>
        <topology evidence="2">Multi-pass membrane protein</topology>
    </subcellularLocation>
</comment>
<evidence type="ECO:0000313" key="14">
    <source>
        <dbReference type="Proteomes" id="UP000284375"/>
    </source>
</evidence>
<dbReference type="PANTHER" id="PTHR47549:SF2">
    <property type="entry name" value="GOLGI APPARATUS MEMBRANE PROTEIN TVP38"/>
    <property type="match status" value="1"/>
</dbReference>
<keyword evidence="14" id="KW-1185">Reference proteome</keyword>
<protein>
    <recommendedName>
        <fullName evidence="4">Golgi apparatus membrane protein TVP38</fullName>
    </recommendedName>
    <alternativeName>
        <fullName evidence="5">Golgi apparatus membrane protein tvp38</fullName>
    </alternativeName>
</protein>
<evidence type="ECO:0000256" key="10">
    <source>
        <dbReference type="SAM" id="MobiDB-lite"/>
    </source>
</evidence>
<organism evidence="13 14">
    <name type="scientific">Cytospora chrysosperma</name>
    <name type="common">Cytospora canker fungus</name>
    <name type="synonym">Sphaeria chrysosperma</name>
    <dbReference type="NCBI Taxonomy" id="252740"/>
    <lineage>
        <taxon>Eukaryota</taxon>
        <taxon>Fungi</taxon>
        <taxon>Dikarya</taxon>
        <taxon>Ascomycota</taxon>
        <taxon>Pezizomycotina</taxon>
        <taxon>Sordariomycetes</taxon>
        <taxon>Sordariomycetidae</taxon>
        <taxon>Diaporthales</taxon>
        <taxon>Cytosporaceae</taxon>
        <taxon>Cytospora</taxon>
    </lineage>
</organism>
<comment type="similarity">
    <text evidence="3">Belongs to the TVP38/TMEM64 family.</text>
</comment>
<dbReference type="InterPro" id="IPR032816">
    <property type="entry name" value="VTT_dom"/>
</dbReference>
<dbReference type="Pfam" id="PF09335">
    <property type="entry name" value="VTT_dom"/>
    <property type="match status" value="1"/>
</dbReference>
<feature type="transmembrane region" description="Helical" evidence="11">
    <location>
        <begin position="66"/>
        <end position="85"/>
    </location>
</feature>
<evidence type="ECO:0000256" key="8">
    <source>
        <dbReference type="ARBA" id="ARBA00023034"/>
    </source>
</evidence>
<feature type="transmembrane region" description="Helical" evidence="11">
    <location>
        <begin position="137"/>
        <end position="161"/>
    </location>
</feature>
<evidence type="ECO:0000256" key="7">
    <source>
        <dbReference type="ARBA" id="ARBA00022989"/>
    </source>
</evidence>